<feature type="transmembrane region" description="Helical" evidence="1">
    <location>
        <begin position="44"/>
        <end position="64"/>
    </location>
</feature>
<evidence type="ECO:0000256" key="1">
    <source>
        <dbReference type="SAM" id="Phobius"/>
    </source>
</evidence>
<evidence type="ECO:0000313" key="2">
    <source>
        <dbReference type="EMBL" id="QLD12601.1"/>
    </source>
</evidence>
<dbReference type="RefSeq" id="WP_178013492.1">
    <property type="nucleotide sequence ID" value="NZ_CP058316.1"/>
</dbReference>
<accession>A0A7D5IRG6</accession>
<protein>
    <submittedName>
        <fullName evidence="2">Histidine kinase</fullName>
    </submittedName>
</protein>
<sequence>MAPTAVERLAGAVLAAEAVALLAVIGWEIIALLDGDTIDVPSSVALIVLTAVGALALAAFAVSVWRRVSWGRSGGIVAQLLILAVALGAATGQYADAGTAVLLAVPGVVGFVLLVAATRRAAHDRGGA</sequence>
<dbReference type="Proteomes" id="UP000509638">
    <property type="component" value="Chromosome"/>
</dbReference>
<name>A0A7D5IRG6_9MICO</name>
<keyword evidence="2" id="KW-0808">Transferase</keyword>
<keyword evidence="1" id="KW-1133">Transmembrane helix</keyword>
<feature type="transmembrane region" description="Helical" evidence="1">
    <location>
        <begin position="76"/>
        <end position="94"/>
    </location>
</feature>
<reference evidence="2 3" key="1">
    <citation type="submission" date="2020-06" db="EMBL/GenBank/DDBJ databases">
        <authorList>
            <person name="Jo H."/>
        </authorList>
    </citation>
    <scope>NUCLEOTIDE SEQUENCE [LARGE SCALE GENOMIC DNA]</scope>
    <source>
        <strain evidence="2 3">I46</strain>
    </source>
</reference>
<dbReference type="GO" id="GO:0016301">
    <property type="term" value="F:kinase activity"/>
    <property type="evidence" value="ECO:0007669"/>
    <property type="project" value="UniProtKB-KW"/>
</dbReference>
<organism evidence="2 3">
    <name type="scientific">Microbacterium oleivorans</name>
    <dbReference type="NCBI Taxonomy" id="273677"/>
    <lineage>
        <taxon>Bacteria</taxon>
        <taxon>Bacillati</taxon>
        <taxon>Actinomycetota</taxon>
        <taxon>Actinomycetes</taxon>
        <taxon>Micrococcales</taxon>
        <taxon>Microbacteriaceae</taxon>
        <taxon>Microbacterium</taxon>
    </lineage>
</organism>
<proteinExistence type="predicted"/>
<feature type="transmembrane region" description="Helical" evidence="1">
    <location>
        <begin position="12"/>
        <end position="32"/>
    </location>
</feature>
<dbReference type="AlphaFoldDB" id="A0A7D5IRG6"/>
<keyword evidence="1" id="KW-0812">Transmembrane</keyword>
<dbReference type="EMBL" id="CP058316">
    <property type="protein sequence ID" value="QLD12601.1"/>
    <property type="molecule type" value="Genomic_DNA"/>
</dbReference>
<feature type="transmembrane region" description="Helical" evidence="1">
    <location>
        <begin position="100"/>
        <end position="118"/>
    </location>
</feature>
<evidence type="ECO:0000313" key="3">
    <source>
        <dbReference type="Proteomes" id="UP000509638"/>
    </source>
</evidence>
<gene>
    <name evidence="2" type="ORF">HW566_12960</name>
</gene>
<keyword evidence="2" id="KW-0418">Kinase</keyword>
<keyword evidence="1" id="KW-0472">Membrane</keyword>